<gene>
    <name evidence="1" type="ORF">CFX1CAM_0426</name>
</gene>
<accession>A0A1Y6K1C3</accession>
<name>A0A1Y6K1C3_9CHLR</name>
<protein>
    <submittedName>
        <fullName evidence="1">Uncharacterized protein</fullName>
    </submittedName>
</protein>
<proteinExistence type="predicted"/>
<organism evidence="1 2">
    <name type="scientific">Candidatus Brevifilum fermentans</name>
    <dbReference type="NCBI Taxonomy" id="1986204"/>
    <lineage>
        <taxon>Bacteria</taxon>
        <taxon>Bacillati</taxon>
        <taxon>Chloroflexota</taxon>
        <taxon>Anaerolineae</taxon>
        <taxon>Anaerolineales</taxon>
        <taxon>Anaerolineaceae</taxon>
        <taxon>Candidatus Brevifilum</taxon>
    </lineage>
</organism>
<dbReference type="Proteomes" id="UP000195514">
    <property type="component" value="Chromosome I"/>
</dbReference>
<evidence type="ECO:0000313" key="2">
    <source>
        <dbReference type="Proteomes" id="UP000195514"/>
    </source>
</evidence>
<keyword evidence="2" id="KW-1185">Reference proteome</keyword>
<reference evidence="2" key="1">
    <citation type="submission" date="2017-05" db="EMBL/GenBank/DDBJ databases">
        <authorList>
            <person name="Kirkegaard R."/>
            <person name="Mcilroy J S."/>
        </authorList>
    </citation>
    <scope>NUCLEOTIDE SEQUENCE [LARGE SCALE GENOMIC DNA]</scope>
</reference>
<dbReference type="EMBL" id="LT859958">
    <property type="protein sequence ID" value="SMX53492.1"/>
    <property type="molecule type" value="Genomic_DNA"/>
</dbReference>
<dbReference type="KEGG" id="abat:CFX1CAM_0426"/>
<dbReference type="AlphaFoldDB" id="A0A1Y6K1C3"/>
<sequence length="53" mass="6016">MLQNIINILINFCVAYDLNGQTGYKISPVADQLFYVQIVGKIIVLYEVEDLLP</sequence>
<evidence type="ECO:0000313" key="1">
    <source>
        <dbReference type="EMBL" id="SMX53492.1"/>
    </source>
</evidence>